<evidence type="ECO:0000313" key="4">
    <source>
        <dbReference type="EMBL" id="CAL1294848.1"/>
    </source>
</evidence>
<keyword evidence="5" id="KW-1185">Reference proteome</keyword>
<evidence type="ECO:0000313" key="5">
    <source>
        <dbReference type="Proteomes" id="UP001497382"/>
    </source>
</evidence>
<sequence length="312" mass="34927">MSTLWYLMLPVLLLNLQLVLGGGKEFPDPQKEWRMCGMPRPAFVCDPHFILPRGDAEKLDQIASEFRKSTSCLCPSCNSGVALGIFVGHNVSKEEYPSGKALAESLRMRWALSPCGSDIVVVLLTHQNTSDFSLGPAVAKIFPESTASRIVSECRGHFEYGWYYQGLESIANSFNDVLVRLQRNDKPVFKNLVLGIGLGFGVLFVLALTALLIVHRQNRKRKKSYCSDIYEGMSPANNRRKPSFSQAEHLEKLKRLNASEDEEEEGGQFVYKPRSSSVQFARMNRQLSDVLEETPEDYSSSSPRGNVPVTEL</sequence>
<keyword evidence="2" id="KW-1133">Transmembrane helix</keyword>
<dbReference type="Gene3D" id="3.10.310.50">
    <property type="match status" value="1"/>
</dbReference>
<evidence type="ECO:0000256" key="3">
    <source>
        <dbReference type="SAM" id="SignalP"/>
    </source>
</evidence>
<keyword evidence="2" id="KW-0472">Membrane</keyword>
<dbReference type="EMBL" id="CAXIEN010000355">
    <property type="protein sequence ID" value="CAL1294848.1"/>
    <property type="molecule type" value="Genomic_DNA"/>
</dbReference>
<dbReference type="PANTHER" id="PTHR33748:SF5">
    <property type="entry name" value="GROUND-LIKE DOMAIN-CONTAINING PROTEIN"/>
    <property type="match status" value="1"/>
</dbReference>
<proteinExistence type="predicted"/>
<dbReference type="AlphaFoldDB" id="A0AAV2BF36"/>
<dbReference type="InterPro" id="IPR033438">
    <property type="entry name" value="MOLO1"/>
</dbReference>
<dbReference type="Pfam" id="PF17175">
    <property type="entry name" value="MOLO1"/>
    <property type="match status" value="1"/>
</dbReference>
<dbReference type="Proteomes" id="UP001497382">
    <property type="component" value="Unassembled WGS sequence"/>
</dbReference>
<feature type="chain" id="PRO_5043550557" evidence="3">
    <location>
        <begin position="22"/>
        <end position="312"/>
    </location>
</feature>
<accession>A0AAV2BF36</accession>
<feature type="region of interest" description="Disordered" evidence="1">
    <location>
        <begin position="291"/>
        <end position="312"/>
    </location>
</feature>
<keyword evidence="3" id="KW-0732">Signal</keyword>
<evidence type="ECO:0000256" key="1">
    <source>
        <dbReference type="SAM" id="MobiDB-lite"/>
    </source>
</evidence>
<dbReference type="PANTHER" id="PTHR33748">
    <property type="entry name" value="PROTEIN CBG04600"/>
    <property type="match status" value="1"/>
</dbReference>
<protein>
    <submittedName>
        <fullName evidence="4">Uncharacterized protein</fullName>
    </submittedName>
</protein>
<reference evidence="4 5" key="1">
    <citation type="submission" date="2024-04" db="EMBL/GenBank/DDBJ databases">
        <authorList>
            <person name="Rising A."/>
            <person name="Reimegard J."/>
            <person name="Sonavane S."/>
            <person name="Akerstrom W."/>
            <person name="Nylinder S."/>
            <person name="Hedman E."/>
            <person name="Kallberg Y."/>
        </authorList>
    </citation>
    <scope>NUCLEOTIDE SEQUENCE [LARGE SCALE GENOMIC DNA]</scope>
</reference>
<organism evidence="4 5">
    <name type="scientific">Larinioides sclopetarius</name>
    <dbReference type="NCBI Taxonomy" id="280406"/>
    <lineage>
        <taxon>Eukaryota</taxon>
        <taxon>Metazoa</taxon>
        <taxon>Ecdysozoa</taxon>
        <taxon>Arthropoda</taxon>
        <taxon>Chelicerata</taxon>
        <taxon>Arachnida</taxon>
        <taxon>Araneae</taxon>
        <taxon>Araneomorphae</taxon>
        <taxon>Entelegynae</taxon>
        <taxon>Araneoidea</taxon>
        <taxon>Araneidae</taxon>
        <taxon>Larinioides</taxon>
    </lineage>
</organism>
<name>A0AAV2BF36_9ARAC</name>
<feature type="transmembrane region" description="Helical" evidence="2">
    <location>
        <begin position="192"/>
        <end position="214"/>
    </location>
</feature>
<keyword evidence="2" id="KW-0812">Transmembrane</keyword>
<evidence type="ECO:0000256" key="2">
    <source>
        <dbReference type="SAM" id="Phobius"/>
    </source>
</evidence>
<comment type="caution">
    <text evidence="4">The sequence shown here is derived from an EMBL/GenBank/DDBJ whole genome shotgun (WGS) entry which is preliminary data.</text>
</comment>
<gene>
    <name evidence="4" type="ORF">LARSCL_LOCUS18951</name>
</gene>
<feature type="signal peptide" evidence="3">
    <location>
        <begin position="1"/>
        <end position="21"/>
    </location>
</feature>
<dbReference type="GO" id="GO:0005892">
    <property type="term" value="C:acetylcholine-gated channel complex"/>
    <property type="evidence" value="ECO:0007669"/>
    <property type="project" value="InterPro"/>
</dbReference>